<evidence type="ECO:0000256" key="1">
    <source>
        <dbReference type="ARBA" id="ARBA00044953"/>
    </source>
</evidence>
<feature type="domain" description="CCHC-type" evidence="5">
    <location>
        <begin position="366"/>
        <end position="382"/>
    </location>
</feature>
<feature type="compositionally biased region" description="Basic and acidic residues" evidence="4">
    <location>
        <begin position="1674"/>
        <end position="1687"/>
    </location>
</feature>
<comment type="similarity">
    <text evidence="1">Belongs to the menorin family.</text>
</comment>
<feature type="region of interest" description="Disordered" evidence="4">
    <location>
        <begin position="291"/>
        <end position="320"/>
    </location>
</feature>
<feature type="compositionally biased region" description="Acidic residues" evidence="4">
    <location>
        <begin position="1800"/>
        <end position="1810"/>
    </location>
</feature>
<feature type="compositionally biased region" description="Polar residues" evidence="4">
    <location>
        <begin position="2887"/>
        <end position="2897"/>
    </location>
</feature>
<dbReference type="PROSITE" id="PS50158">
    <property type="entry name" value="ZF_CCHC"/>
    <property type="match status" value="1"/>
</dbReference>
<organism evidence="7 8">
    <name type="scientific">Symbiodinium microadriaticum</name>
    <name type="common">Dinoflagellate</name>
    <name type="synonym">Zooxanthella microadriatica</name>
    <dbReference type="NCBI Taxonomy" id="2951"/>
    <lineage>
        <taxon>Eukaryota</taxon>
        <taxon>Sar</taxon>
        <taxon>Alveolata</taxon>
        <taxon>Dinophyceae</taxon>
        <taxon>Suessiales</taxon>
        <taxon>Symbiodiniaceae</taxon>
        <taxon>Symbiodinium</taxon>
    </lineage>
</organism>
<evidence type="ECO:0000259" key="6">
    <source>
        <dbReference type="PROSITE" id="PS50994"/>
    </source>
</evidence>
<reference evidence="7 8" key="1">
    <citation type="submission" date="2016-02" db="EMBL/GenBank/DDBJ databases">
        <title>Genome analysis of coral dinoflagellate symbionts highlights evolutionary adaptations to a symbiotic lifestyle.</title>
        <authorList>
            <person name="Aranda M."/>
            <person name="Li Y."/>
            <person name="Liew Y.J."/>
            <person name="Baumgarten S."/>
            <person name="Simakov O."/>
            <person name="Wilson M."/>
            <person name="Piel J."/>
            <person name="Ashoor H."/>
            <person name="Bougouffa S."/>
            <person name="Bajic V.B."/>
            <person name="Ryu T."/>
            <person name="Ravasi T."/>
            <person name="Bayer T."/>
            <person name="Micklem G."/>
            <person name="Kim H."/>
            <person name="Bhak J."/>
            <person name="Lajeunesse T.C."/>
            <person name="Voolstra C.R."/>
        </authorList>
    </citation>
    <scope>NUCLEOTIDE SEQUENCE [LARGE SCALE GENOMIC DNA]</scope>
    <source>
        <strain evidence="7 8">CCMP2467</strain>
    </source>
</reference>
<dbReference type="InterPro" id="IPR036875">
    <property type="entry name" value="Znf_CCHC_sf"/>
</dbReference>
<feature type="domain" description="Integrase catalytic" evidence="6">
    <location>
        <begin position="1335"/>
        <end position="1504"/>
    </location>
</feature>
<feature type="coiled-coil region" evidence="3">
    <location>
        <begin position="694"/>
        <end position="721"/>
    </location>
</feature>
<dbReference type="SUPFAM" id="SSF53098">
    <property type="entry name" value="Ribonuclease H-like"/>
    <property type="match status" value="1"/>
</dbReference>
<evidence type="ECO:0000259" key="5">
    <source>
        <dbReference type="PROSITE" id="PS50158"/>
    </source>
</evidence>
<dbReference type="PANTHER" id="PTHR21184">
    <property type="entry name" value="MENORIN (DENDRITIC BRANCHING PROTEIN)"/>
    <property type="match status" value="1"/>
</dbReference>
<dbReference type="Gene3D" id="3.30.420.10">
    <property type="entry name" value="Ribonuclease H-like superfamily/Ribonuclease H"/>
    <property type="match status" value="1"/>
</dbReference>
<feature type="compositionally biased region" description="Low complexity" evidence="4">
    <location>
        <begin position="2936"/>
        <end position="2945"/>
    </location>
</feature>
<name>A0A1Q9C2Q3_SYMMI</name>
<feature type="region of interest" description="Disordered" evidence="4">
    <location>
        <begin position="2884"/>
        <end position="2903"/>
    </location>
</feature>
<feature type="region of interest" description="Disordered" evidence="4">
    <location>
        <begin position="2917"/>
        <end position="2951"/>
    </location>
</feature>
<feature type="region of interest" description="Disordered" evidence="4">
    <location>
        <begin position="814"/>
        <end position="868"/>
    </location>
</feature>
<feature type="region of interest" description="Disordered" evidence="4">
    <location>
        <begin position="378"/>
        <end position="418"/>
    </location>
</feature>
<dbReference type="InterPro" id="IPR036397">
    <property type="entry name" value="RNaseH_sf"/>
</dbReference>
<dbReference type="SMART" id="SM00343">
    <property type="entry name" value="ZnF_C2HC"/>
    <property type="match status" value="1"/>
</dbReference>
<protein>
    <submittedName>
        <fullName evidence="7">Protein FAM151A</fullName>
    </submittedName>
</protein>
<feature type="compositionally biased region" description="Basic and acidic residues" evidence="4">
    <location>
        <begin position="819"/>
        <end position="837"/>
    </location>
</feature>
<feature type="region of interest" description="Disordered" evidence="4">
    <location>
        <begin position="1788"/>
        <end position="1813"/>
    </location>
</feature>
<feature type="region of interest" description="Disordered" evidence="4">
    <location>
        <begin position="1674"/>
        <end position="1705"/>
    </location>
</feature>
<dbReference type="InterPro" id="IPR012337">
    <property type="entry name" value="RNaseH-like_sf"/>
</dbReference>
<dbReference type="InterPro" id="IPR001584">
    <property type="entry name" value="Integrase_cat-core"/>
</dbReference>
<keyword evidence="2" id="KW-0479">Metal-binding</keyword>
<dbReference type="PANTHER" id="PTHR21184:SF6">
    <property type="entry name" value="CONSERVED PLASMA MEMBRANE PROTEIN"/>
    <property type="match status" value="1"/>
</dbReference>
<proteinExistence type="inferred from homology"/>
<keyword evidence="2" id="KW-0863">Zinc-finger</keyword>
<dbReference type="PROSITE" id="PS50994">
    <property type="entry name" value="INTEGRASE"/>
    <property type="match status" value="1"/>
</dbReference>
<dbReference type="Pfam" id="PF10223">
    <property type="entry name" value="Menorin_N"/>
    <property type="match status" value="1"/>
</dbReference>
<accession>A0A1Q9C2Q3</accession>
<dbReference type="SUPFAM" id="SSF57756">
    <property type="entry name" value="Retrovirus zinc finger-like domains"/>
    <property type="match status" value="1"/>
</dbReference>
<dbReference type="Gene3D" id="4.10.60.10">
    <property type="entry name" value="Zinc finger, CCHC-type"/>
    <property type="match status" value="1"/>
</dbReference>
<gene>
    <name evidence="7" type="primary">fam151a</name>
    <name evidence="7" type="ORF">AK812_SmicGene42774</name>
</gene>
<dbReference type="GO" id="GO:0005615">
    <property type="term" value="C:extracellular space"/>
    <property type="evidence" value="ECO:0007669"/>
    <property type="project" value="TreeGrafter"/>
</dbReference>
<dbReference type="InterPro" id="IPR001878">
    <property type="entry name" value="Znf_CCHC"/>
</dbReference>
<dbReference type="Pfam" id="PF07727">
    <property type="entry name" value="RVT_2"/>
    <property type="match status" value="1"/>
</dbReference>
<feature type="compositionally biased region" description="Basic residues" evidence="4">
    <location>
        <begin position="291"/>
        <end position="306"/>
    </location>
</feature>
<keyword evidence="8" id="KW-1185">Reference proteome</keyword>
<dbReference type="OrthoDB" id="446306at2759"/>
<evidence type="ECO:0000256" key="3">
    <source>
        <dbReference type="SAM" id="Coils"/>
    </source>
</evidence>
<dbReference type="GO" id="GO:0015074">
    <property type="term" value="P:DNA integration"/>
    <property type="evidence" value="ECO:0007669"/>
    <property type="project" value="InterPro"/>
</dbReference>
<dbReference type="InterPro" id="IPR019356">
    <property type="entry name" value="Menorin_dom"/>
</dbReference>
<comment type="caution">
    <text evidence="7">The sequence shown here is derived from an EMBL/GenBank/DDBJ whole genome shotgun (WGS) entry which is preliminary data.</text>
</comment>
<sequence>MESAPIWDGERPESEYREYARKLKLWLIEARERLPSSLIGKRILDAIPYSSRLSSVVAHLSVEDITAENGWKEVVKCIEEALDYLKVAKLEQAFNAAIFGGRRKPGQTITGYLATKKAAFAELRKQGLDLLETEAGQHLLGHLVMRQGGFSQDEQQRIRVLTDGSVDFRKVELAIRKVFADSIDDSGLYKGRSSYWGEFGEPSEEDFYDYGDQSSYGDQIYYGHSLYPDDPDFTVDLDPFEDLLEVDDGGSVFLCLDEPLPQMLDEDEAVAYTGELLSYVFGEVGGRWNAKGKGKGKFKGKGKGKAKGKERGSSSGKGFGIYGTYADHRRALQEARTSRGFGNGKGHGGDYLRPRASLQEIQNRSRCHNCRQLGHWSKDCPQRRRAPVPPSPRGTSSTGSQPGGRSGPPSTNLFFVGSPSWNQDDNGSEFWCASGGYDVSGFTGFSMDSSQMSEPGVPASAPPIPAQSSLVKESFSEEQFANQSEYMLTFLSFTFASCETEPSGTALVDTAAQHGLIGSDTLARHDQYLQERFHLRVQYSDEQGGTVRGVCGSEEVTRVAYIPIGLGGRCGILRVQVVPGWVPCLIPAYFLEQQGAVIDMSGLMIAYTSLSVVQSMNRRSSGHVAVSLCEFGQGWYVPATYDFLKSEIWKVKGPFLKPSSELCVRCVLRLFYVLATLERGAFETIMMQPQLRRVRRLAQQREAYERKVLLLQQREQALLAEAGERANFQPHRRVLQAEDHTEQLRPKVEHRGRSKFLTPVLRSDPNCSHVETKHGCNSEWAWTKCVRCNAVEQVPKMDLGEMSKWNSIMIFQPPNYKTPTEKKLEKASEREKKKDRQPGTPMPSFATSSWMPPVPMDQMSVRSGSQGKAMDVDPIPVQMGIATPDSNEPPISEIDVDEQDLWLREGAEMVMPGPSQKCKMCHGLVHLMRKDDQFVWGCLGGSTTCPHKWLDNNMPLAMGVRLCLACQKTSLVGCMHRGRKAFRCPTCDDLTLEVEWPQVMREFEARGVQDQLGNVSEILGLVKPHNSVAHWCYGRYVPGKAPVRSRSFFGTRLVATCPQPGRWNIVDIDNGGLHDYDLGMEMNALVIQEFTEDSITYLNEMEHDGYEVTLDKAAKKQLSEALDRSLGVSLNYFELWEEGLSSSEEEAECFGSLVLATRRSREHPGNPTAPLIRRPVPTPSVDELNLGMSQRKEILSQRRFLPQDVDCQVLLDDIEKFGNGVRHLWKDYYGQDWRWLEKGATGKWHPEARKHQAVIVLYYWPESPDSSTYVASYDLTDREKAEVLRCHTNLGHPNNREFIRVLKSAGTRHDILQYVAREFQCPGCVQEKRPPTRLPSATPRVYDFNVILGVDVLFVHGASHRAEHPVLNITCLGTLYSTFGVIDARKRSSELTWKAFMTLWLRVFGPPACVLFDEGNEFVGKTFQEGLEQHGIRPIEINRQSPFELGTVERRGGMFKEAYYRSRELRQPLDFAETEMLIYEVSWAIQTLTNRSGYSPAQRVFGRQPRTTLDALSDGGEFELSPTTDSAWQRAHEFRMAARKALIELDAKARVRRAKLARPRQEINKLQFDEGEPVLVWKLGRRGSTAKVGPCWVILQNGHTVWVTRRGELWKCHVAQVFKMSNADKDGLEAVPEEFLQAKARLKYDSEKLMFKDVSQELDLVDDEVSAVKDEILSEGEPGKYDGDGRGPEVSTEIPVPDPQAEWPPAGSGTILKKWVRYDRSANRYWTSNSQGPMWSDVVQRITVDNVTGRVIKREDIRGNEASRDLHKPLPKKLNSFKTVLVYKKVSGHPDPGVPLSDPDSPELDDEPVPEDARLIDKRVKRTLDDPAGEEGSAPQRSKVFGAWMADAQTEFGDRSKHAAIANARDLKLFSRVLERDMVFEHAQIYGSHVYLTKKSGKELNEKNFSRQEQELFNEAKLKEINTLEQGNSIRFITDPDEVKRIRQDLGHRIMPSRFVLTKKSQELGETWKAKARWILLGHRDPDALEVERFSPTPSGPTVHLAFQLIASQRFGLEIMDVTSAFGQSDAEVRKQGPLYASMPTTGIPGKEQWMLVEILTAIYGLVNAPATWRRTVRKVLLSLGYSESIYDPCLFILHYNAEERAQGASFGCAGLVLLDVDDFAQGGGARHKQLMLNLKERFRFGKWRVVYKSYAEYLGRTVRQLENFEIRIDMQRYIEEKLHAVRLPRARVSMGDEEELTDPDVTMLRGAGGSLLWVGKEARPDVAGVCSMAMSWGSGRPCIKHIKGVNKTIAELKKTSDCYLRIMPIALSEGMWLAVSDASVANDSEKSQGGFVVAFAEKGIKDGKLAMFSINCWRSHRLKRVVKASLGSEALAMDDGLAELEWLRAMFAESCVANSTVCDGSRFGPGLDSIMIVRQQDDAESILVTDARALYDLFHRRSGAAGLCRRAQIDVAVLAASAQTLQALVYWIPGTFMLADCLTKRVGNASLMRRVMLLGLYALHLWPLKTLLESDSDVEGTKAYGYEFATEPRFYPCHLQIHAPRRLGALAPGALSNFGGLFTAMSSSQRAPRSARQKLTAAAGLCLVGCTLGPSKAGTLPVEWRSTPVLVTERPPPPRVVVEAKRPPRKRGMRWAPMPSPQQVWAHSCVTRAKLEAALKDPAITAIEVDVAMGYLTGPSGSGTALVPVMAHPPVLTSDLSFQTFLDEVIRDGRRHVKFDFKDLEAVQLCLPLLAEHSEQLAANGQAVWLNADVLPGPGLRSWRCAVPADAFFDAAQRHCPGAHLSLGWKANPVGLESYTEADCKAMAELLRRHRQSAKGGIVFAVAARAASKNLDPLVALLAQVPGSQLLFWTGTWEPPILAATKGRLREAFAALGLGSRCGFDVRTVDPPRLFWKWMAEMTEFVAGIGNTIAKAPREAALNTADLDMPSTQGGQTSESAEADAHVTGAELQYAEIRSVPGEMPPPKKRKKTLPPVPVMAAAPAGPADGDDDDDDPRLFWAAKGLRLRLQVRLRFTWHCLRFKSGYAAIQEVSAEPEEEEEELEGQAADLASEDCVAVPALPAAPADKAEPSAADLGMRVERACTCTSLAPLQPVHRSPPSSLEVMPFVVGLERRNGGLDVNPFHSQPHFGQTAFEPSRRSPQRTTSLCLAAMSLAAVLPTGVSSIGTAPMHLGELPPSSCLAQRVAVLSAFAAGALLTLCMHRRRPRRQGHRDRNGGTSMAAYMWVCGSIKCGRELLCQGACNHPREEVTNDDALESPDDSAASQALWSLDLRVRHQQR</sequence>
<dbReference type="Proteomes" id="UP000186817">
    <property type="component" value="Unassembled WGS sequence"/>
</dbReference>
<evidence type="ECO:0000313" key="7">
    <source>
        <dbReference type="EMBL" id="OLP77192.1"/>
    </source>
</evidence>
<evidence type="ECO:0000256" key="4">
    <source>
        <dbReference type="SAM" id="MobiDB-lite"/>
    </source>
</evidence>
<keyword evidence="2" id="KW-0862">Zinc</keyword>
<dbReference type="InterPro" id="IPR013103">
    <property type="entry name" value="RVT_2"/>
</dbReference>
<dbReference type="EMBL" id="LSRX01001822">
    <property type="protein sequence ID" value="OLP77192.1"/>
    <property type="molecule type" value="Genomic_DNA"/>
</dbReference>
<dbReference type="GO" id="GO:0008270">
    <property type="term" value="F:zinc ion binding"/>
    <property type="evidence" value="ECO:0007669"/>
    <property type="project" value="UniProtKB-KW"/>
</dbReference>
<evidence type="ECO:0000313" key="8">
    <source>
        <dbReference type="Proteomes" id="UP000186817"/>
    </source>
</evidence>
<dbReference type="Pfam" id="PF00098">
    <property type="entry name" value="zf-CCHC"/>
    <property type="match status" value="1"/>
</dbReference>
<evidence type="ECO:0000256" key="2">
    <source>
        <dbReference type="PROSITE-ProRule" id="PRU00047"/>
    </source>
</evidence>
<dbReference type="GO" id="GO:0003676">
    <property type="term" value="F:nucleic acid binding"/>
    <property type="evidence" value="ECO:0007669"/>
    <property type="project" value="InterPro"/>
</dbReference>
<keyword evidence="3" id="KW-0175">Coiled coil</keyword>